<dbReference type="Proteomes" id="UP000461948">
    <property type="component" value="Unassembled WGS sequence"/>
</dbReference>
<evidence type="ECO:0000313" key="1">
    <source>
        <dbReference type="EMBL" id="MSE15869.1"/>
    </source>
</evidence>
<organism evidence="1 2">
    <name type="scientific">Enterobacter agglomerans</name>
    <name type="common">Erwinia herbicola</name>
    <name type="synonym">Pantoea agglomerans</name>
    <dbReference type="NCBI Taxonomy" id="549"/>
    <lineage>
        <taxon>Bacteria</taxon>
        <taxon>Pseudomonadati</taxon>
        <taxon>Pseudomonadota</taxon>
        <taxon>Gammaproteobacteria</taxon>
        <taxon>Enterobacterales</taxon>
        <taxon>Erwiniaceae</taxon>
        <taxon>Pantoea</taxon>
        <taxon>Pantoea agglomerans group</taxon>
    </lineage>
</organism>
<evidence type="ECO:0000313" key="2">
    <source>
        <dbReference type="Proteomes" id="UP000461948"/>
    </source>
</evidence>
<accession>A0A7X2MMJ3</accession>
<dbReference type="EMBL" id="WKLC01000490">
    <property type="protein sequence ID" value="MSE15869.1"/>
    <property type="molecule type" value="Genomic_DNA"/>
</dbReference>
<name>A0A7X2MMJ3_ENTAG</name>
<proteinExistence type="predicted"/>
<reference evidence="1 2" key="1">
    <citation type="submission" date="2019-11" db="EMBL/GenBank/DDBJ databases">
        <title>Draft Genome Sequence of Plant Growth-Promoting Rhizosphere-Associated Bacteria.</title>
        <authorList>
            <person name="Vasilyev I.Y."/>
            <person name="Radchenko V."/>
            <person name="Ilnitskaya E.V."/>
        </authorList>
    </citation>
    <scope>NUCLEOTIDE SEQUENCE [LARGE SCALE GENOMIC DNA]</scope>
    <source>
        <strain evidence="1 2">VRA_MhP_f</strain>
    </source>
</reference>
<dbReference type="AlphaFoldDB" id="A0A7X2MMJ3"/>
<sequence>MWREARLALTDAVTALSCSMVPVHPWIYGLGQQTDNGAYLSPVNATAYLAQKLAGTGGKADVVILMVASQTHDNFISSLNQLAEVFPAPAFVQVKRLAQSAATLTTEKMQLPARMSTMLPPSVPLSVPSSRAAFAAAAVKQAQSEAGAAAGLDGLKAQLAAFGQKRDAMLTEIAAGLSDLQGKSARAWVFTGGGDVVTTLTQLEKDIPQPSAVYSAAVMLVGDNLEGIRGMIHEYKPDAGA</sequence>
<gene>
    <name evidence="1" type="ORF">GKC49_12335</name>
</gene>
<comment type="caution">
    <text evidence="1">The sequence shown here is derived from an EMBL/GenBank/DDBJ whole genome shotgun (WGS) entry which is preliminary data.</text>
</comment>
<protein>
    <submittedName>
        <fullName evidence="1">Uncharacterized protein</fullName>
    </submittedName>
</protein>